<feature type="transmembrane region" description="Helical" evidence="1">
    <location>
        <begin position="37"/>
        <end position="56"/>
    </location>
</feature>
<gene>
    <name evidence="2" type="ORF">E4Z66_07500</name>
</gene>
<sequence>MSQILFGYAFTLFTAVIVVAGDFALKTAADTGRSISSFFVIAGVVFYAVSALFWFYAMHHVTLAQAGVAYSMLTLLALALIGAIWFGEPLYAREYAGLGCALLSMLLMSRLA</sequence>
<dbReference type="InterPro" id="IPR037185">
    <property type="entry name" value="EmrE-like"/>
</dbReference>
<dbReference type="EMBL" id="SRKY01000002">
    <property type="protein sequence ID" value="THH36783.1"/>
    <property type="molecule type" value="Genomic_DNA"/>
</dbReference>
<protein>
    <recommendedName>
        <fullName evidence="4">Transporter</fullName>
    </recommendedName>
</protein>
<feature type="transmembrane region" description="Helical" evidence="1">
    <location>
        <begin position="68"/>
        <end position="87"/>
    </location>
</feature>
<dbReference type="OrthoDB" id="7874882at2"/>
<name>A0A4V3XKG2_9RHOB</name>
<evidence type="ECO:0000313" key="3">
    <source>
        <dbReference type="Proteomes" id="UP000306602"/>
    </source>
</evidence>
<evidence type="ECO:0008006" key="4">
    <source>
        <dbReference type="Google" id="ProtNLM"/>
    </source>
</evidence>
<proteinExistence type="predicted"/>
<dbReference type="Proteomes" id="UP000306602">
    <property type="component" value="Unassembled WGS sequence"/>
</dbReference>
<reference evidence="2 3" key="1">
    <citation type="submission" date="2019-04" db="EMBL/GenBank/DDBJ databases">
        <title>Shimia ponticola sp. nov., isolated from seawater.</title>
        <authorList>
            <person name="Kim Y.-O."/>
            <person name="Yoon J.-H."/>
        </authorList>
    </citation>
    <scope>NUCLEOTIDE SEQUENCE [LARGE SCALE GENOMIC DNA]</scope>
    <source>
        <strain evidence="2 3">MYP11</strain>
    </source>
</reference>
<dbReference type="Gene3D" id="1.10.3730.20">
    <property type="match status" value="1"/>
</dbReference>
<evidence type="ECO:0000256" key="1">
    <source>
        <dbReference type="SAM" id="Phobius"/>
    </source>
</evidence>
<dbReference type="SUPFAM" id="SSF103481">
    <property type="entry name" value="Multidrug resistance efflux transporter EmrE"/>
    <property type="match status" value="1"/>
</dbReference>
<accession>A0A4V3XKG2</accession>
<dbReference type="AlphaFoldDB" id="A0A4V3XKG2"/>
<keyword evidence="3" id="KW-1185">Reference proteome</keyword>
<keyword evidence="1" id="KW-0472">Membrane</keyword>
<feature type="transmembrane region" description="Helical" evidence="1">
    <location>
        <begin position="6"/>
        <end position="25"/>
    </location>
</feature>
<dbReference type="RefSeq" id="WP_136462382.1">
    <property type="nucleotide sequence ID" value="NZ_SRKY01000002.1"/>
</dbReference>
<comment type="caution">
    <text evidence="2">The sequence shown here is derived from an EMBL/GenBank/DDBJ whole genome shotgun (WGS) entry which is preliminary data.</text>
</comment>
<keyword evidence="1" id="KW-0812">Transmembrane</keyword>
<keyword evidence="1" id="KW-1133">Transmembrane helix</keyword>
<organism evidence="2 3">
    <name type="scientific">Aliishimia ponticola</name>
    <dbReference type="NCBI Taxonomy" id="2499833"/>
    <lineage>
        <taxon>Bacteria</taxon>
        <taxon>Pseudomonadati</taxon>
        <taxon>Pseudomonadota</taxon>
        <taxon>Alphaproteobacteria</taxon>
        <taxon>Rhodobacterales</taxon>
        <taxon>Paracoccaceae</taxon>
        <taxon>Aliishimia</taxon>
    </lineage>
</organism>
<evidence type="ECO:0000313" key="2">
    <source>
        <dbReference type="EMBL" id="THH36783.1"/>
    </source>
</evidence>